<keyword evidence="3" id="KW-1185">Reference proteome</keyword>
<evidence type="ECO:0000313" key="3">
    <source>
        <dbReference type="Proteomes" id="UP000789739"/>
    </source>
</evidence>
<dbReference type="OrthoDB" id="9988524at2759"/>
<evidence type="ECO:0000259" key="1">
    <source>
        <dbReference type="PROSITE" id="PS50056"/>
    </source>
</evidence>
<dbReference type="EMBL" id="CAJVPI010000185">
    <property type="protein sequence ID" value="CAG8496834.1"/>
    <property type="molecule type" value="Genomic_DNA"/>
</dbReference>
<accession>A0A9N8ZIA9</accession>
<dbReference type="PANTHER" id="PTHR31126">
    <property type="entry name" value="TYROSINE-PROTEIN PHOSPHATASE"/>
    <property type="match status" value="1"/>
</dbReference>
<protein>
    <submittedName>
        <fullName evidence="2">1396_t:CDS:1</fullName>
    </submittedName>
</protein>
<dbReference type="Pfam" id="PF13350">
    <property type="entry name" value="Y_phosphatase3"/>
    <property type="match status" value="1"/>
</dbReference>
<dbReference type="SUPFAM" id="SSF52799">
    <property type="entry name" value="(Phosphotyrosine protein) phosphatases II"/>
    <property type="match status" value="1"/>
</dbReference>
<dbReference type="InterPro" id="IPR026893">
    <property type="entry name" value="Tyr/Ser_Pase_IphP-type"/>
</dbReference>
<dbReference type="InterPro" id="IPR000387">
    <property type="entry name" value="Tyr_Pase_dom"/>
</dbReference>
<dbReference type="InterPro" id="IPR029021">
    <property type="entry name" value="Prot-tyrosine_phosphatase-like"/>
</dbReference>
<dbReference type="GO" id="GO:0004721">
    <property type="term" value="F:phosphoprotein phosphatase activity"/>
    <property type="evidence" value="ECO:0007669"/>
    <property type="project" value="InterPro"/>
</dbReference>
<dbReference type="PROSITE" id="PS00383">
    <property type="entry name" value="TYR_PHOSPHATASE_1"/>
    <property type="match status" value="1"/>
</dbReference>
<dbReference type="Gene3D" id="3.90.190.10">
    <property type="entry name" value="Protein tyrosine phosphatase superfamily"/>
    <property type="match status" value="1"/>
</dbReference>
<dbReference type="AlphaFoldDB" id="A0A9N8ZIA9"/>
<gene>
    <name evidence="2" type="ORF">PBRASI_LOCUS2398</name>
</gene>
<dbReference type="PANTHER" id="PTHR31126:SF1">
    <property type="entry name" value="TYROSINE SPECIFIC PROTEIN PHOSPHATASES DOMAIN-CONTAINING PROTEIN"/>
    <property type="match status" value="1"/>
</dbReference>
<name>A0A9N8ZIA9_9GLOM</name>
<reference evidence="2" key="1">
    <citation type="submission" date="2021-06" db="EMBL/GenBank/DDBJ databases">
        <authorList>
            <person name="Kallberg Y."/>
            <person name="Tangrot J."/>
            <person name="Rosling A."/>
        </authorList>
    </citation>
    <scope>NUCLEOTIDE SEQUENCE</scope>
    <source>
        <strain evidence="2">BR232B</strain>
    </source>
</reference>
<organism evidence="2 3">
    <name type="scientific">Paraglomus brasilianum</name>
    <dbReference type="NCBI Taxonomy" id="144538"/>
    <lineage>
        <taxon>Eukaryota</taxon>
        <taxon>Fungi</taxon>
        <taxon>Fungi incertae sedis</taxon>
        <taxon>Mucoromycota</taxon>
        <taxon>Glomeromycotina</taxon>
        <taxon>Glomeromycetes</taxon>
        <taxon>Paraglomerales</taxon>
        <taxon>Paraglomeraceae</taxon>
        <taxon>Paraglomus</taxon>
    </lineage>
</organism>
<comment type="caution">
    <text evidence="2">The sequence shown here is derived from an EMBL/GenBank/DDBJ whole genome shotgun (WGS) entry which is preliminary data.</text>
</comment>
<dbReference type="InterPro" id="IPR016130">
    <property type="entry name" value="Tyr_Pase_AS"/>
</dbReference>
<proteinExistence type="predicted"/>
<sequence>MKYAVESILNFRDVGTAINDFPLTKDMKKIKCGILFRGGKPDEADDADIKRLVDYGIKTIIDMRSSYEPVNSTFLSNAYVITPYPPPQPLSLFDSESNKSNDGTEEREKHFESLSPCGKIIQLNFTGRNFERYVIGTAPWLLKLKIFGYFLTCQRKEAARTVGREVTSPRGLSGMYVDFANGCHQEICTLLDIISDDSNLPVYIHCTLGKDRTGFIIALILGLCGVDEEAIVHDYCLSQKGLFPRYSQVLKGVANVGLTDDFAEAPPEAIRKLFAYIRETYGSVSEYLTAIGCPPEKQELVKRNIYG</sequence>
<evidence type="ECO:0000313" key="2">
    <source>
        <dbReference type="EMBL" id="CAG8496834.1"/>
    </source>
</evidence>
<dbReference type="Proteomes" id="UP000789739">
    <property type="component" value="Unassembled WGS sequence"/>
</dbReference>
<feature type="domain" description="Tyrosine specific protein phosphatases" evidence="1">
    <location>
        <begin position="188"/>
        <end position="250"/>
    </location>
</feature>
<dbReference type="PROSITE" id="PS50056">
    <property type="entry name" value="TYR_PHOSPHATASE_2"/>
    <property type="match status" value="1"/>
</dbReference>